<evidence type="ECO:0000313" key="1">
    <source>
        <dbReference type="EMBL" id="KAJ1210363.1"/>
    </source>
</evidence>
<protein>
    <submittedName>
        <fullName evidence="1">Uncharacterized protein</fullName>
    </submittedName>
</protein>
<comment type="caution">
    <text evidence="1">The sequence shown here is derived from an EMBL/GenBank/DDBJ whole genome shotgun (WGS) entry which is preliminary data.</text>
</comment>
<reference evidence="1" key="1">
    <citation type="journal article" date="2022" name="bioRxiv">
        <title>Sequencing and chromosome-scale assembly of the giantPleurodeles waltlgenome.</title>
        <authorList>
            <person name="Brown T."/>
            <person name="Elewa A."/>
            <person name="Iarovenko S."/>
            <person name="Subramanian E."/>
            <person name="Araus A.J."/>
            <person name="Petzold A."/>
            <person name="Susuki M."/>
            <person name="Suzuki K.-i.T."/>
            <person name="Hayashi T."/>
            <person name="Toyoda A."/>
            <person name="Oliveira C."/>
            <person name="Osipova E."/>
            <person name="Leigh N.D."/>
            <person name="Simon A."/>
            <person name="Yun M.H."/>
        </authorList>
    </citation>
    <scope>NUCLEOTIDE SEQUENCE</scope>
    <source>
        <strain evidence="1">20211129_DDA</strain>
        <tissue evidence="1">Liver</tissue>
    </source>
</reference>
<accession>A0AAV7W8M8</accession>
<name>A0AAV7W8M8_PLEWA</name>
<proteinExistence type="predicted"/>
<dbReference type="EMBL" id="JANPWB010000002">
    <property type="protein sequence ID" value="KAJ1210363.1"/>
    <property type="molecule type" value="Genomic_DNA"/>
</dbReference>
<organism evidence="1 2">
    <name type="scientific">Pleurodeles waltl</name>
    <name type="common">Iberian ribbed newt</name>
    <dbReference type="NCBI Taxonomy" id="8319"/>
    <lineage>
        <taxon>Eukaryota</taxon>
        <taxon>Metazoa</taxon>
        <taxon>Chordata</taxon>
        <taxon>Craniata</taxon>
        <taxon>Vertebrata</taxon>
        <taxon>Euteleostomi</taxon>
        <taxon>Amphibia</taxon>
        <taxon>Batrachia</taxon>
        <taxon>Caudata</taxon>
        <taxon>Salamandroidea</taxon>
        <taxon>Salamandridae</taxon>
        <taxon>Pleurodelinae</taxon>
        <taxon>Pleurodeles</taxon>
    </lineage>
</organism>
<keyword evidence="2" id="KW-1185">Reference proteome</keyword>
<gene>
    <name evidence="1" type="ORF">NDU88_005727</name>
</gene>
<evidence type="ECO:0000313" key="2">
    <source>
        <dbReference type="Proteomes" id="UP001066276"/>
    </source>
</evidence>
<sequence length="99" mass="11381">MFSDPPITAVPAPWLLSPQVLLRQSETEIIVSPREECDPRPSRPDASARLLSCVRCGRFQIMPKSTVPSRFLIYRWCPAVMCTLHPECQLPKLQKHRLR</sequence>
<dbReference type="Proteomes" id="UP001066276">
    <property type="component" value="Chromosome 1_2"/>
</dbReference>
<dbReference type="AlphaFoldDB" id="A0AAV7W8M8"/>